<dbReference type="RefSeq" id="WP_069718077.1">
    <property type="nucleotide sequence ID" value="NZ_MJEH01000044.1"/>
</dbReference>
<dbReference type="AlphaFoldDB" id="A0A1E5LCH7"/>
<proteinExistence type="predicted"/>
<dbReference type="SUPFAM" id="SSF52833">
    <property type="entry name" value="Thioredoxin-like"/>
    <property type="match status" value="1"/>
</dbReference>
<dbReference type="Proteomes" id="UP000095209">
    <property type="component" value="Unassembled WGS sequence"/>
</dbReference>
<dbReference type="OrthoDB" id="677051at2"/>
<dbReference type="Gene3D" id="3.40.30.10">
    <property type="entry name" value="Glutaredoxin"/>
    <property type="match status" value="1"/>
</dbReference>
<protein>
    <submittedName>
        <fullName evidence="1">Thioredoxin</fullName>
    </submittedName>
</protein>
<dbReference type="InterPro" id="IPR036249">
    <property type="entry name" value="Thioredoxin-like_sf"/>
</dbReference>
<dbReference type="InterPro" id="IPR022551">
    <property type="entry name" value="BrxC"/>
</dbReference>
<dbReference type="Pfam" id="PF11009">
    <property type="entry name" value="BrxC"/>
    <property type="match status" value="1"/>
</dbReference>
<reference evidence="1 2" key="1">
    <citation type="submission" date="2016-08" db="EMBL/GenBank/DDBJ databases">
        <title>Genome of Bacillus solimangrovi GH2-4.</title>
        <authorList>
            <person name="Lim S."/>
            <person name="Kim B.-C."/>
        </authorList>
    </citation>
    <scope>NUCLEOTIDE SEQUENCE [LARGE SCALE GENOMIC DNA]</scope>
    <source>
        <strain evidence="1 2">GH2-4</strain>
    </source>
</reference>
<evidence type="ECO:0000313" key="2">
    <source>
        <dbReference type="Proteomes" id="UP000095209"/>
    </source>
</evidence>
<organism evidence="1 2">
    <name type="scientific">Bacillus solimangrovi</name>
    <dbReference type="NCBI Taxonomy" id="1305675"/>
    <lineage>
        <taxon>Bacteria</taxon>
        <taxon>Bacillati</taxon>
        <taxon>Bacillota</taxon>
        <taxon>Bacilli</taxon>
        <taxon>Bacillales</taxon>
        <taxon>Bacillaceae</taxon>
        <taxon>Bacillus</taxon>
    </lineage>
</organism>
<sequence length="109" mass="13012">MGMKQVQTIEEFEVIERENRRFIFLKNSLTCPISHQAYDEYQKYVAEYDESPTFYLHVQEARPLSNHIEEKFAIRHQSPQALLIEDGKVIWEASHWHITKKSLTEAFNK</sequence>
<dbReference type="EMBL" id="MJEH01000044">
    <property type="protein sequence ID" value="OEH91792.1"/>
    <property type="molecule type" value="Genomic_DNA"/>
</dbReference>
<gene>
    <name evidence="1" type="ORF">BFG57_03370</name>
</gene>
<name>A0A1E5LCH7_9BACI</name>
<comment type="caution">
    <text evidence="1">The sequence shown here is derived from an EMBL/GenBank/DDBJ whole genome shotgun (WGS) entry which is preliminary data.</text>
</comment>
<evidence type="ECO:0000313" key="1">
    <source>
        <dbReference type="EMBL" id="OEH91792.1"/>
    </source>
</evidence>
<accession>A0A1E5LCH7</accession>
<dbReference type="STRING" id="1305675.BFG57_03370"/>
<keyword evidence="2" id="KW-1185">Reference proteome</keyword>
<dbReference type="NCBIfam" id="TIGR04019">
    <property type="entry name" value="B_thiol_YtxJ"/>
    <property type="match status" value="1"/>
</dbReference>